<feature type="signal peptide" evidence="5">
    <location>
        <begin position="1"/>
        <end position="35"/>
    </location>
</feature>
<dbReference type="Pfam" id="PF09865">
    <property type="entry name" value="DUF2092"/>
    <property type="match status" value="1"/>
</dbReference>
<proteinExistence type="predicted"/>
<evidence type="ECO:0000256" key="3">
    <source>
        <dbReference type="ARBA" id="ARBA00022729"/>
    </source>
</evidence>
<evidence type="ECO:0000256" key="2">
    <source>
        <dbReference type="ARBA" id="ARBA00022448"/>
    </source>
</evidence>
<evidence type="ECO:0000313" key="7">
    <source>
        <dbReference type="Proteomes" id="UP000669060"/>
    </source>
</evidence>
<keyword evidence="3 5" id="KW-0732">Signal</keyword>
<sequence length="269" mass="29171">MNKIARKLSRTSAFHLPGMALAVVIAAAIPGASSADEADAKNLLKKMSDFLAAQKALSFSYDADLEVVTNDNQKLALANSGSVSLTRPDKIRATRHGGFANMEMVFDGKTATLLGKNANAYVQVETPGSVDHLVNELRDKYNRPVPAADLLLTDVYGELMADVTNVKDLGSGVIGGTECDYLAFRAKDVDWQIWIAQGEHPYPCRYVITSKQVAHSPQYSITFRDWKSGDGVAAQDYSFSAPANARKVDLKELAESDELPKNFVIGGKK</sequence>
<keyword evidence="7" id="KW-1185">Reference proteome</keyword>
<dbReference type="PIRSF" id="PIRSF012443">
    <property type="entry name" value="UCP012443"/>
    <property type="match status" value="1"/>
</dbReference>
<feature type="chain" id="PRO_5046150581" evidence="5">
    <location>
        <begin position="36"/>
        <end position="269"/>
    </location>
</feature>
<accession>A0ABS3TP70</accession>
<dbReference type="SUPFAM" id="SSF89392">
    <property type="entry name" value="Prokaryotic lipoproteins and lipoprotein localization factors"/>
    <property type="match status" value="1"/>
</dbReference>
<evidence type="ECO:0000256" key="4">
    <source>
        <dbReference type="ARBA" id="ARBA00022927"/>
    </source>
</evidence>
<evidence type="ECO:0000256" key="5">
    <source>
        <dbReference type="SAM" id="SignalP"/>
    </source>
</evidence>
<name>A0ABS3TP70_9PSED</name>
<dbReference type="Gene3D" id="2.50.20.10">
    <property type="entry name" value="Lipoprotein localisation LolA/LolB/LppX"/>
    <property type="match status" value="1"/>
</dbReference>
<protein>
    <submittedName>
        <fullName evidence="6">DUF2092 domain-containing protein</fullName>
    </submittedName>
</protein>
<organism evidence="6 7">
    <name type="scientific">Pseudomonas schmalbachii</name>
    <dbReference type="NCBI Taxonomy" id="2816993"/>
    <lineage>
        <taxon>Bacteria</taxon>
        <taxon>Pseudomonadati</taxon>
        <taxon>Pseudomonadota</taxon>
        <taxon>Gammaproteobacteria</taxon>
        <taxon>Pseudomonadales</taxon>
        <taxon>Pseudomonadaceae</taxon>
        <taxon>Pseudomonas</taxon>
    </lineage>
</organism>
<dbReference type="InterPro" id="IPR029046">
    <property type="entry name" value="LolA/LolB/LppX"/>
</dbReference>
<keyword evidence="2" id="KW-0813">Transport</keyword>
<dbReference type="EMBL" id="JAELYA010000003">
    <property type="protein sequence ID" value="MBO3275446.1"/>
    <property type="molecule type" value="Genomic_DNA"/>
</dbReference>
<comment type="caution">
    <text evidence="6">The sequence shown here is derived from an EMBL/GenBank/DDBJ whole genome shotgun (WGS) entry which is preliminary data.</text>
</comment>
<dbReference type="InterPro" id="IPR019207">
    <property type="entry name" value="DUF2092"/>
</dbReference>
<dbReference type="Proteomes" id="UP000669060">
    <property type="component" value="Unassembled WGS sequence"/>
</dbReference>
<evidence type="ECO:0000256" key="1">
    <source>
        <dbReference type="ARBA" id="ARBA00011245"/>
    </source>
</evidence>
<reference evidence="6 7" key="1">
    <citation type="submission" date="2020-12" db="EMBL/GenBank/DDBJ databases">
        <title>Pseudomonas schmalbachii sp. nov. isolated from millipede gut.</title>
        <authorList>
            <person name="Shelomi M."/>
        </authorList>
    </citation>
    <scope>NUCLEOTIDE SEQUENCE [LARGE SCALE GENOMIC DNA]</scope>
    <source>
        <strain evidence="6 7">Milli4</strain>
    </source>
</reference>
<comment type="subunit">
    <text evidence="1">Monomer.</text>
</comment>
<evidence type="ECO:0000313" key="6">
    <source>
        <dbReference type="EMBL" id="MBO3275446.1"/>
    </source>
</evidence>
<gene>
    <name evidence="6" type="ORF">JFY56_09435</name>
</gene>
<keyword evidence="4" id="KW-0653">Protein transport</keyword>